<dbReference type="Gene3D" id="1.20.1260.10">
    <property type="match status" value="1"/>
</dbReference>
<dbReference type="SUPFAM" id="SSF47240">
    <property type="entry name" value="Ferritin-like"/>
    <property type="match status" value="1"/>
</dbReference>
<comment type="caution">
    <text evidence="2">The sequence shown here is derived from an EMBL/GenBank/DDBJ whole genome shotgun (WGS) entry which is preliminary data.</text>
</comment>
<evidence type="ECO:0000259" key="1">
    <source>
        <dbReference type="Pfam" id="PF09537"/>
    </source>
</evidence>
<dbReference type="RefSeq" id="WP_268047883.1">
    <property type="nucleotide sequence ID" value="NZ_JAPQES010000001.1"/>
</dbReference>
<proteinExistence type="predicted"/>
<dbReference type="EMBL" id="JAPQES010000001">
    <property type="protein sequence ID" value="MCY6369504.1"/>
    <property type="molecule type" value="Genomic_DNA"/>
</dbReference>
<keyword evidence="3" id="KW-1185">Reference proteome</keyword>
<organism evidence="2 3">
    <name type="scientific">Clostridium ganghwense</name>
    <dbReference type="NCBI Taxonomy" id="312089"/>
    <lineage>
        <taxon>Bacteria</taxon>
        <taxon>Bacillati</taxon>
        <taxon>Bacillota</taxon>
        <taxon>Clostridia</taxon>
        <taxon>Eubacteriales</taxon>
        <taxon>Clostridiaceae</taxon>
        <taxon>Clostridium</taxon>
    </lineage>
</organism>
<reference evidence="2" key="1">
    <citation type="submission" date="2022-12" db="EMBL/GenBank/DDBJ databases">
        <authorList>
            <person name="Wang J."/>
        </authorList>
    </citation>
    <scope>NUCLEOTIDE SEQUENCE</scope>
    <source>
        <strain evidence="2">HY-42-06</strain>
    </source>
</reference>
<gene>
    <name evidence="2" type="ORF">OXH55_02435</name>
</gene>
<name>A0ABT4CKD1_9CLOT</name>
<accession>A0ABT4CKD1</accession>
<protein>
    <submittedName>
        <fullName evidence="2">DUF2383 domain-containing protein</fullName>
    </submittedName>
</protein>
<sequence>MNNKTNINELNKILKGEHMAVDSFDKFIKNVNEPNIKSELQKIQQNHRQHTTQIAERIQQLGGNPANNVGIQGMITEAVSNIRDMGNQDTLHYLNKAYDGENIGVNSAAEIVKSNLDTESMTLINNILNEDRNNVNTLNNLINNLQ</sequence>
<dbReference type="InterPro" id="IPR009078">
    <property type="entry name" value="Ferritin-like_SF"/>
</dbReference>
<evidence type="ECO:0000313" key="2">
    <source>
        <dbReference type="EMBL" id="MCY6369504.1"/>
    </source>
</evidence>
<dbReference type="InterPro" id="IPR012347">
    <property type="entry name" value="Ferritin-like"/>
</dbReference>
<dbReference type="Pfam" id="PF09537">
    <property type="entry name" value="DUF2383"/>
    <property type="match status" value="1"/>
</dbReference>
<evidence type="ECO:0000313" key="3">
    <source>
        <dbReference type="Proteomes" id="UP001079657"/>
    </source>
</evidence>
<dbReference type="CDD" id="cd00657">
    <property type="entry name" value="Ferritin_like"/>
    <property type="match status" value="1"/>
</dbReference>
<dbReference type="Proteomes" id="UP001079657">
    <property type="component" value="Unassembled WGS sequence"/>
</dbReference>
<feature type="domain" description="DUF2383" evidence="1">
    <location>
        <begin position="7"/>
        <end position="113"/>
    </location>
</feature>
<dbReference type="InterPro" id="IPR019052">
    <property type="entry name" value="DUF2383"/>
</dbReference>